<dbReference type="Pfam" id="PF17917">
    <property type="entry name" value="RT_RNaseH"/>
    <property type="match status" value="1"/>
</dbReference>
<evidence type="ECO:0000256" key="5">
    <source>
        <dbReference type="ARBA" id="ARBA00022801"/>
    </source>
</evidence>
<keyword evidence="2" id="KW-0548">Nucleotidyltransferase</keyword>
<evidence type="ECO:0000313" key="8">
    <source>
        <dbReference type="EMBL" id="MBW0507872.1"/>
    </source>
</evidence>
<dbReference type="InterPro" id="IPR036397">
    <property type="entry name" value="RNaseH_sf"/>
</dbReference>
<dbReference type="GO" id="GO:0003964">
    <property type="term" value="F:RNA-directed DNA polymerase activity"/>
    <property type="evidence" value="ECO:0007669"/>
    <property type="project" value="UniProtKB-KW"/>
</dbReference>
<dbReference type="Gene3D" id="3.30.420.10">
    <property type="entry name" value="Ribonuclease H-like superfamily/Ribonuclease H"/>
    <property type="match status" value="1"/>
</dbReference>
<keyword evidence="5" id="KW-0378">Hydrolase</keyword>
<dbReference type="InterPro" id="IPR041373">
    <property type="entry name" value="RT_RNaseH"/>
</dbReference>
<dbReference type="GO" id="GO:0016787">
    <property type="term" value="F:hydrolase activity"/>
    <property type="evidence" value="ECO:0007669"/>
    <property type="project" value="UniProtKB-KW"/>
</dbReference>
<dbReference type="Proteomes" id="UP000765509">
    <property type="component" value="Unassembled WGS sequence"/>
</dbReference>
<name>A0A9Q3DY47_9BASI</name>
<keyword evidence="9" id="KW-1185">Reference proteome</keyword>
<dbReference type="OrthoDB" id="5593162at2759"/>
<comment type="caution">
    <text evidence="8">The sequence shown here is derived from an EMBL/GenBank/DDBJ whole genome shotgun (WGS) entry which is preliminary data.</text>
</comment>
<evidence type="ECO:0000313" key="9">
    <source>
        <dbReference type="Proteomes" id="UP000765509"/>
    </source>
</evidence>
<evidence type="ECO:0000259" key="7">
    <source>
        <dbReference type="Pfam" id="PF17917"/>
    </source>
</evidence>
<evidence type="ECO:0000256" key="1">
    <source>
        <dbReference type="ARBA" id="ARBA00022679"/>
    </source>
</evidence>
<keyword evidence="6" id="KW-0695">RNA-directed DNA polymerase</keyword>
<evidence type="ECO:0000256" key="6">
    <source>
        <dbReference type="ARBA" id="ARBA00022918"/>
    </source>
</evidence>
<dbReference type="SUPFAM" id="SSF56672">
    <property type="entry name" value="DNA/RNA polymerases"/>
    <property type="match status" value="1"/>
</dbReference>
<dbReference type="EMBL" id="AVOT02019960">
    <property type="protein sequence ID" value="MBW0507872.1"/>
    <property type="molecule type" value="Genomic_DNA"/>
</dbReference>
<keyword evidence="1" id="KW-0808">Transferase</keyword>
<dbReference type="PANTHER" id="PTHR37984">
    <property type="entry name" value="PROTEIN CBG26694"/>
    <property type="match status" value="1"/>
</dbReference>
<evidence type="ECO:0000256" key="4">
    <source>
        <dbReference type="ARBA" id="ARBA00022759"/>
    </source>
</evidence>
<proteinExistence type="predicted"/>
<reference evidence="8" key="1">
    <citation type="submission" date="2021-03" db="EMBL/GenBank/DDBJ databases">
        <title>Draft genome sequence of rust myrtle Austropuccinia psidii MF-1, a brazilian biotype.</title>
        <authorList>
            <person name="Quecine M.C."/>
            <person name="Pachon D.M.R."/>
            <person name="Bonatelli M.L."/>
            <person name="Correr F.H."/>
            <person name="Franceschini L.M."/>
            <person name="Leite T.F."/>
            <person name="Margarido G.R.A."/>
            <person name="Almeida C.A."/>
            <person name="Ferrarezi J.A."/>
            <person name="Labate C.A."/>
        </authorList>
    </citation>
    <scope>NUCLEOTIDE SEQUENCE</scope>
    <source>
        <strain evidence="8">MF-1</strain>
    </source>
</reference>
<dbReference type="GO" id="GO:0004519">
    <property type="term" value="F:endonuclease activity"/>
    <property type="evidence" value="ECO:0007669"/>
    <property type="project" value="UniProtKB-KW"/>
</dbReference>
<feature type="domain" description="Reverse transcriptase RNase H-like" evidence="7">
    <location>
        <begin position="2"/>
        <end position="54"/>
    </location>
</feature>
<evidence type="ECO:0000256" key="3">
    <source>
        <dbReference type="ARBA" id="ARBA00022722"/>
    </source>
</evidence>
<dbReference type="InterPro" id="IPR043502">
    <property type="entry name" value="DNA/RNA_pol_sf"/>
</dbReference>
<gene>
    <name evidence="8" type="ORF">O181_047587</name>
</gene>
<dbReference type="InterPro" id="IPR050951">
    <property type="entry name" value="Retrovirus_Pol_polyprotein"/>
</dbReference>
<keyword evidence="4" id="KW-0255">Endonuclease</keyword>
<dbReference type="AlphaFoldDB" id="A0A9Q3DY47"/>
<dbReference type="SUPFAM" id="SSF53098">
    <property type="entry name" value="Ribonuclease H-like"/>
    <property type="match status" value="1"/>
</dbReference>
<organism evidence="8 9">
    <name type="scientific">Austropuccinia psidii MF-1</name>
    <dbReference type="NCBI Taxonomy" id="1389203"/>
    <lineage>
        <taxon>Eukaryota</taxon>
        <taxon>Fungi</taxon>
        <taxon>Dikarya</taxon>
        <taxon>Basidiomycota</taxon>
        <taxon>Pucciniomycotina</taxon>
        <taxon>Pucciniomycetes</taxon>
        <taxon>Pucciniales</taxon>
        <taxon>Sphaerophragmiaceae</taxon>
        <taxon>Austropuccinia</taxon>
    </lineage>
</organism>
<keyword evidence="3" id="KW-0540">Nuclease</keyword>
<evidence type="ECO:0000256" key="2">
    <source>
        <dbReference type="ARBA" id="ARBA00022695"/>
    </source>
</evidence>
<dbReference type="GO" id="GO:0003676">
    <property type="term" value="F:nucleic acid binding"/>
    <property type="evidence" value="ECO:0007669"/>
    <property type="project" value="InterPro"/>
</dbReference>
<dbReference type="InterPro" id="IPR012337">
    <property type="entry name" value="RNaseH-like_sf"/>
</dbReference>
<accession>A0A9Q3DY47</accession>
<sequence>MECLCLVWALDKLNHYLYGSVFEVITDCNAIESLLKMKSPNRHMLRWQIAIQEYRANMTTAHKVGNINKNSDGLSRTKLSFSTAYHPQTDGLAERMIQNLEDMIRRLCASGLEFKELDVFTHYWCTLIHELELA</sequence>
<protein>
    <recommendedName>
        <fullName evidence="7">Reverse transcriptase RNase H-like domain-containing protein</fullName>
    </recommendedName>
</protein>
<dbReference type="PANTHER" id="PTHR37984:SF5">
    <property type="entry name" value="PROTEIN NYNRIN-LIKE"/>
    <property type="match status" value="1"/>
</dbReference>